<sequence>MIAPKLNESQIVEMNEAFQKAQLGLQKFRFKFNVPNKDLFVDAVGVEGIPQTEEYYDNVKEHLIYTQLTWLNTICNTYGVGFEATVNVKPDGEFDHGSIQLELSPGIPFKETNKKKILAHFQPLFRKLLPLRTFIQNVSFKGHDYSLRKLTFDIQLDGKKVNSLLTTTQPVNNQILSQWLATLEHVISYNEGRYKYITTVPVVNGRMSTASFESTLCFKFPGGGGKK</sequence>
<dbReference type="EMBL" id="QWEG01000012">
    <property type="protein sequence ID" value="RHW36077.1"/>
    <property type="molecule type" value="Genomic_DNA"/>
</dbReference>
<evidence type="ECO:0000313" key="2">
    <source>
        <dbReference type="Proteomes" id="UP000284416"/>
    </source>
</evidence>
<organism evidence="1 2">
    <name type="scientific">Neobacillus notoginsengisoli</name>
    <dbReference type="NCBI Taxonomy" id="1578198"/>
    <lineage>
        <taxon>Bacteria</taxon>
        <taxon>Bacillati</taxon>
        <taxon>Bacillota</taxon>
        <taxon>Bacilli</taxon>
        <taxon>Bacillales</taxon>
        <taxon>Bacillaceae</taxon>
        <taxon>Neobacillus</taxon>
    </lineage>
</organism>
<gene>
    <name evidence="1" type="ORF">D1B31_18540</name>
</gene>
<dbReference type="AlphaFoldDB" id="A0A417YQ10"/>
<proteinExistence type="predicted"/>
<keyword evidence="2" id="KW-1185">Reference proteome</keyword>
<evidence type="ECO:0000313" key="1">
    <source>
        <dbReference type="EMBL" id="RHW36077.1"/>
    </source>
</evidence>
<protein>
    <submittedName>
        <fullName evidence="1">Uncharacterized protein</fullName>
    </submittedName>
</protein>
<dbReference type="Proteomes" id="UP000284416">
    <property type="component" value="Unassembled WGS sequence"/>
</dbReference>
<accession>A0A417YQ10</accession>
<reference evidence="1 2" key="1">
    <citation type="journal article" date="2017" name="Int. J. Syst. Evol. Microbiol.">
        <title>Bacillus notoginsengisoli sp. nov., a novel bacterium isolated from the rhizosphere of Panax notoginseng.</title>
        <authorList>
            <person name="Zhang M.Y."/>
            <person name="Cheng J."/>
            <person name="Cai Y."/>
            <person name="Zhang T.Y."/>
            <person name="Wu Y.Y."/>
            <person name="Manikprabhu D."/>
            <person name="Li W.J."/>
            <person name="Zhang Y.X."/>
        </authorList>
    </citation>
    <scope>NUCLEOTIDE SEQUENCE [LARGE SCALE GENOMIC DNA]</scope>
    <source>
        <strain evidence="1 2">JCM 30743</strain>
    </source>
</reference>
<name>A0A417YQ10_9BACI</name>
<comment type="caution">
    <text evidence="1">The sequence shown here is derived from an EMBL/GenBank/DDBJ whole genome shotgun (WGS) entry which is preliminary data.</text>
</comment>
<dbReference type="RefSeq" id="WP_118923192.1">
    <property type="nucleotide sequence ID" value="NZ_QWEG01000012.1"/>
</dbReference>